<organism evidence="4 5">
    <name type="scientific">Mytilus edulis</name>
    <name type="common">Blue mussel</name>
    <dbReference type="NCBI Taxonomy" id="6550"/>
    <lineage>
        <taxon>Eukaryota</taxon>
        <taxon>Metazoa</taxon>
        <taxon>Spiralia</taxon>
        <taxon>Lophotrochozoa</taxon>
        <taxon>Mollusca</taxon>
        <taxon>Bivalvia</taxon>
        <taxon>Autobranchia</taxon>
        <taxon>Pteriomorphia</taxon>
        <taxon>Mytilida</taxon>
        <taxon>Mytiloidea</taxon>
        <taxon>Mytilidae</taxon>
        <taxon>Mytilinae</taxon>
        <taxon>Mytilus</taxon>
    </lineage>
</organism>
<feature type="compositionally biased region" description="Basic residues" evidence="2">
    <location>
        <begin position="698"/>
        <end position="710"/>
    </location>
</feature>
<evidence type="ECO:0000313" key="4">
    <source>
        <dbReference type="EMBL" id="CAG2252296.1"/>
    </source>
</evidence>
<dbReference type="CDD" id="cd15489">
    <property type="entry name" value="PHD_SF"/>
    <property type="match status" value="1"/>
</dbReference>
<name>A0A8S3V4L5_MYTED</name>
<feature type="compositionally biased region" description="Basic and acidic residues" evidence="2">
    <location>
        <begin position="650"/>
        <end position="659"/>
    </location>
</feature>
<feature type="compositionally biased region" description="Polar residues" evidence="2">
    <location>
        <begin position="682"/>
        <end position="695"/>
    </location>
</feature>
<protein>
    <recommendedName>
        <fullName evidence="3">Endonuclease/exonuclease/phosphatase domain-containing protein</fullName>
    </recommendedName>
</protein>
<dbReference type="SUPFAM" id="SSF56219">
    <property type="entry name" value="DNase I-like"/>
    <property type="match status" value="1"/>
</dbReference>
<comment type="caution">
    <text evidence="4">The sequence shown here is derived from an EMBL/GenBank/DDBJ whole genome shotgun (WGS) entry which is preliminary data.</text>
</comment>
<feature type="region of interest" description="Disordered" evidence="2">
    <location>
        <begin position="671"/>
        <end position="713"/>
    </location>
</feature>
<dbReference type="SUPFAM" id="SSF57903">
    <property type="entry name" value="FYVE/PHD zinc finger"/>
    <property type="match status" value="1"/>
</dbReference>
<dbReference type="EMBL" id="CAJPWZ010003115">
    <property type="protein sequence ID" value="CAG2252296.1"/>
    <property type="molecule type" value="Genomic_DNA"/>
</dbReference>
<reference evidence="4" key="1">
    <citation type="submission" date="2021-03" db="EMBL/GenBank/DDBJ databases">
        <authorList>
            <person name="Bekaert M."/>
        </authorList>
    </citation>
    <scope>NUCLEOTIDE SEQUENCE</scope>
</reference>
<dbReference type="GO" id="GO:0003824">
    <property type="term" value="F:catalytic activity"/>
    <property type="evidence" value="ECO:0007669"/>
    <property type="project" value="InterPro"/>
</dbReference>
<dbReference type="OrthoDB" id="6090099at2759"/>
<evidence type="ECO:0000256" key="2">
    <source>
        <dbReference type="SAM" id="MobiDB-lite"/>
    </source>
</evidence>
<dbReference type="InterPro" id="IPR011011">
    <property type="entry name" value="Znf_FYVE_PHD"/>
</dbReference>
<evidence type="ECO:0000313" key="5">
    <source>
        <dbReference type="Proteomes" id="UP000683360"/>
    </source>
</evidence>
<feature type="domain" description="Endonuclease/exonuclease/phosphatase" evidence="3">
    <location>
        <begin position="1233"/>
        <end position="1435"/>
    </location>
</feature>
<proteinExistence type="predicted"/>
<dbReference type="InterPro" id="IPR036691">
    <property type="entry name" value="Endo/exonu/phosph_ase_sf"/>
</dbReference>
<evidence type="ECO:0000259" key="3">
    <source>
        <dbReference type="Pfam" id="PF03372"/>
    </source>
</evidence>
<dbReference type="Proteomes" id="UP000683360">
    <property type="component" value="Unassembled WGS sequence"/>
</dbReference>
<dbReference type="InterPro" id="IPR005135">
    <property type="entry name" value="Endo/exonuclease/phosphatase"/>
</dbReference>
<gene>
    <name evidence="4" type="ORF">MEDL_63895</name>
</gene>
<dbReference type="Gene3D" id="3.60.10.10">
    <property type="entry name" value="Endonuclease/exonuclease/phosphatase"/>
    <property type="match status" value="1"/>
</dbReference>
<keyword evidence="1" id="KW-0175">Coiled coil</keyword>
<keyword evidence="5" id="KW-1185">Reference proteome</keyword>
<dbReference type="Pfam" id="PF03372">
    <property type="entry name" value="Exo_endo_phos"/>
    <property type="match status" value="1"/>
</dbReference>
<feature type="region of interest" description="Disordered" evidence="2">
    <location>
        <begin position="638"/>
        <end position="659"/>
    </location>
</feature>
<sequence>MDDKHTPGYPPMLLYLETWKNKWTTNIPLVTNQCCSTLERGKQNGRQTYPWLPTNVALPYNVENKMDDKHIPGYPPMLLYLETWKNKMDDKHTLSSSRLRDSILWVRNNLHKRTKRFKLIHVYVWLGTCDATAKIGKYLKLRFQNTSSILKYIKDKFEDLTLAIKVSRKKNTPRVTLLEIPHYSIVEFNASRGHPDPHSFYEEDIKLAKQIDTINNLIRQLNTTEQARSPRFSLDLTRPTKGHKGQKAKAHSHYNYKQVYLDGEHPNPLLAKLWYQRIDSKYCFAVPRINIMASPRRSHRDKITPYRYTPSLAVAKHQARLKSKELVQPSSNITPNRTQGKTTYTKYTLNTTKAAQKMVDATEQMDVQAEFKRGTLVMKFTPAAFLMFHKHTLSFYENSTKLTAISHFKRDKNNLVVEESLSIKPITSTGIGRRQVYRINMYKTAFSVEANGRDIGNFIRNDLHEILQTLPSTSLLNKMNSIIQESCSSFLADKQVHNSIQSVKISSHDSPLIQLQNKGDNRALDTISNHDTDAAIAISITPSQNYPSCPACSGNIVDYDFIICAVCDEKFHFQCQNITSDFCKSMSFDELESFQCMQCNVSLKDLSICELESVNQITEQSTNSLNSPETIVKTVHNNNEPDELSLGTDSSDHISRSNPQDHLHLNIQSIKQPSNARAPENITPSSQTRLDQADTTNKHTKQVAPKKQKNVKQEDLKSKLAVAEAHIAALENTVLDNNNTIRNLKLAQMGHNDSSQNRVDYLSSNPNVLTTNSTIQNCHCTQLDNRVKELEREMTNLRLINLENQMLTLRNQGQNNHTQGPVHMVPPQPIFHATQTATPNQWMQQVQPHPFFQHGVPAPPPYMYRQTDRIPEASRQVQRPNINQQVQQAQMFNPLPSEFVNQLPTTDSNNCIAVDQSSSQHIMLNQSYRNQGKGNGESNMKLAQRLNTNQQAQPARTFNPLSRELVTSLQTSDSNNCIAVDQTLSQQILFNQSHMNQGKGNGESNMKLAQRTHIDQQVQQAQMFNPLPSKVVTNLQTSDSNNCIAVDQTSSQQILHRNQGKGNGESNMKFKVTEDESNTLSNDSKNSFAVREDLEINVHEDKYNILDKDSKNSFAVRIENAMEKAPNSSIQDRHSTVTNLPHDSHQKFIPLIDSSATTNSKNCFAVKHMNKIKISDNYPRAVQPHQNHSVHSGIKNGTSFLDKGQIILLDPDIAPPCESNDVILEKASPLRIVTFNIKGFNSNKNYFNELLDIHDIILLQEHWLFNYEKEHLKQHHTDFLTFSRHVDDDEPKSPIGRPRRYGGIAILYRKSMSSMFSQLPDGNNRVQAIEIATTGNPTCLINVYLPSRGTDSGHDAYRAALDTLKEIILKYQDTHSIMIAGDFNASFIRHYKDPQDELFKQFCKENGLELPAKYPTDHTYFQGTSRSQIDYVLIKVNENNMRLKELIQVKILREGHNTSDHYPVSADLCIELSTSQKQQKEVVHAKINWEKVNKDNYALKVQEVLKDRKYLNIRTPYGIDQATNQLLTGLNNALDTCYPRRKSKFNRRKKISWSPKLANAVSKSKKAFFLWKKAGSPHQKITSIPYTGLTLNG</sequence>
<evidence type="ECO:0000256" key="1">
    <source>
        <dbReference type="SAM" id="Coils"/>
    </source>
</evidence>
<accession>A0A8S3V4L5</accession>
<feature type="coiled-coil region" evidence="1">
    <location>
        <begin position="780"/>
        <end position="812"/>
    </location>
</feature>